<name>E1TAC2_BURSG</name>
<evidence type="ECO:0000313" key="1">
    <source>
        <dbReference type="EMBL" id="ADN56774.1"/>
    </source>
</evidence>
<protein>
    <submittedName>
        <fullName evidence="1">Uncharacterized protein</fullName>
    </submittedName>
</protein>
<dbReference type="HOGENOM" id="CLU_841105_0_0_4"/>
<reference evidence="1" key="1">
    <citation type="submission" date="2010-09" db="EMBL/GenBank/DDBJ databases">
        <title>Complete sequence of chromosome1 of Burkholderia sp. CCGE1003.</title>
        <authorList>
            <consortium name="US DOE Joint Genome Institute"/>
            <person name="Lucas S."/>
            <person name="Copeland A."/>
            <person name="Lapidus A."/>
            <person name="Cheng J.-F."/>
            <person name="Bruce D."/>
            <person name="Goodwin L."/>
            <person name="Pitluck S."/>
            <person name="Daligault H."/>
            <person name="Davenport K."/>
            <person name="Detter J.C."/>
            <person name="Han C."/>
            <person name="Tapia R."/>
            <person name="Land M."/>
            <person name="Hauser L."/>
            <person name="Jeffries C."/>
            <person name="Kyrpides N."/>
            <person name="Ivanova N."/>
            <person name="Ovchinnikova G."/>
            <person name="Martinez-Romero E."/>
            <person name="Rogel M.A."/>
            <person name="Auchtung J."/>
            <person name="Tiedje J.M."/>
            <person name="Woyke T."/>
        </authorList>
    </citation>
    <scope>NUCLEOTIDE SEQUENCE</scope>
    <source>
        <strain evidence="1">CCGE1003</strain>
    </source>
</reference>
<dbReference type="Gene3D" id="1.10.10.2830">
    <property type="match status" value="1"/>
</dbReference>
<dbReference type="OrthoDB" id="8995426at2"/>
<gene>
    <name evidence="1" type="ordered locus">BC1003_0789</name>
</gene>
<dbReference type="EMBL" id="CP002217">
    <property type="protein sequence ID" value="ADN56774.1"/>
    <property type="molecule type" value="Genomic_DNA"/>
</dbReference>
<accession>E1TAC2</accession>
<dbReference type="AlphaFoldDB" id="E1TAC2"/>
<dbReference type="KEGG" id="bgf:BC1003_0789"/>
<proteinExistence type="predicted"/>
<organism evidence="1">
    <name type="scientific">Burkholderia sp. (strain CCGE1003)</name>
    <dbReference type="NCBI Taxonomy" id="640512"/>
    <lineage>
        <taxon>Bacteria</taxon>
        <taxon>Pseudomonadati</taxon>
        <taxon>Pseudomonadota</taxon>
        <taxon>Betaproteobacteria</taxon>
        <taxon>Burkholderiales</taxon>
        <taxon>Burkholderiaceae</taxon>
        <taxon>Burkholderia</taxon>
    </lineage>
</organism>
<sequence length="312" mass="34550">MTPDGLLRQLKKRNCFVIAYYYKDGLTKGKWTTQKGALDALGVSQAELSLALKVAALPTAIVNLFESATGVTPYSVRVIREVIARDGLQTVLQRIGEHVAAGRTLPARAVLATINGQGTASRRALRYLGDPENKVLSKTLDSPKNISDRYHLGVTRGEWTTYSSCARALDISRKNIRDAVYMMALRGSLPVSFGEAELTFAVGRKLLALDKELGRQTLLQRVRNLSPGGSEATPETVLRELNGVNVLTSDHYRIRIRKGRGTRRLIIECIDAGALLPYRRDIERAIRKVVKRVTVSPEEIEAIRSISNDRKL</sequence>